<dbReference type="InterPro" id="IPR001680">
    <property type="entry name" value="WD40_rpt"/>
</dbReference>
<feature type="compositionally biased region" description="Polar residues" evidence="2">
    <location>
        <begin position="677"/>
        <end position="688"/>
    </location>
</feature>
<gene>
    <name evidence="4" type="ORF">PHYBOEH_012050</name>
</gene>
<dbReference type="AlphaFoldDB" id="A0A8T1X1N0"/>
<dbReference type="PROSITE" id="PS50222">
    <property type="entry name" value="EF_HAND_2"/>
    <property type="match status" value="2"/>
</dbReference>
<feature type="compositionally biased region" description="Basic and acidic residues" evidence="2">
    <location>
        <begin position="357"/>
        <end position="368"/>
    </location>
</feature>
<name>A0A8T1X1N0_9STRA</name>
<feature type="region of interest" description="Disordered" evidence="2">
    <location>
        <begin position="1039"/>
        <end position="1076"/>
    </location>
</feature>
<organism evidence="4 5">
    <name type="scientific">Phytophthora boehmeriae</name>
    <dbReference type="NCBI Taxonomy" id="109152"/>
    <lineage>
        <taxon>Eukaryota</taxon>
        <taxon>Sar</taxon>
        <taxon>Stramenopiles</taxon>
        <taxon>Oomycota</taxon>
        <taxon>Peronosporomycetes</taxon>
        <taxon>Peronosporales</taxon>
        <taxon>Peronosporaceae</taxon>
        <taxon>Phytophthora</taxon>
    </lineage>
</organism>
<comment type="caution">
    <text evidence="4">The sequence shown here is derived from an EMBL/GenBank/DDBJ whole genome shotgun (WGS) entry which is preliminary data.</text>
</comment>
<feature type="compositionally biased region" description="Low complexity" evidence="2">
    <location>
        <begin position="1190"/>
        <end position="1206"/>
    </location>
</feature>
<dbReference type="OrthoDB" id="189968at2759"/>
<dbReference type="SMART" id="SM00054">
    <property type="entry name" value="EFh"/>
    <property type="match status" value="3"/>
</dbReference>
<evidence type="ECO:0000313" key="4">
    <source>
        <dbReference type="EMBL" id="KAG7397859.1"/>
    </source>
</evidence>
<feature type="region of interest" description="Disordered" evidence="2">
    <location>
        <begin position="722"/>
        <end position="750"/>
    </location>
</feature>
<feature type="domain" description="EF-hand" evidence="3">
    <location>
        <begin position="318"/>
        <end position="353"/>
    </location>
</feature>
<evidence type="ECO:0000259" key="3">
    <source>
        <dbReference type="PROSITE" id="PS50222"/>
    </source>
</evidence>
<feature type="region of interest" description="Disordered" evidence="2">
    <location>
        <begin position="666"/>
        <end position="688"/>
    </location>
</feature>
<feature type="region of interest" description="Disordered" evidence="2">
    <location>
        <begin position="1184"/>
        <end position="1206"/>
    </location>
</feature>
<evidence type="ECO:0000313" key="5">
    <source>
        <dbReference type="Proteomes" id="UP000693981"/>
    </source>
</evidence>
<proteinExistence type="predicted"/>
<evidence type="ECO:0000256" key="1">
    <source>
        <dbReference type="ARBA" id="ARBA00022737"/>
    </source>
</evidence>
<dbReference type="InterPro" id="IPR051242">
    <property type="entry name" value="WD-EF-hand_domain"/>
</dbReference>
<evidence type="ECO:0000256" key="2">
    <source>
        <dbReference type="SAM" id="MobiDB-lite"/>
    </source>
</evidence>
<dbReference type="PROSITE" id="PS00018">
    <property type="entry name" value="EF_HAND_1"/>
    <property type="match status" value="3"/>
</dbReference>
<feature type="domain" description="EF-hand" evidence="3">
    <location>
        <begin position="1130"/>
        <end position="1165"/>
    </location>
</feature>
<protein>
    <recommendedName>
        <fullName evidence="3">EF-hand domain-containing protein</fullName>
    </recommendedName>
</protein>
<dbReference type="GO" id="GO:0005509">
    <property type="term" value="F:calcium ion binding"/>
    <property type="evidence" value="ECO:0007669"/>
    <property type="project" value="InterPro"/>
</dbReference>
<keyword evidence="1" id="KW-0677">Repeat</keyword>
<dbReference type="EMBL" id="JAGDFL010000098">
    <property type="protein sequence ID" value="KAG7397859.1"/>
    <property type="molecule type" value="Genomic_DNA"/>
</dbReference>
<dbReference type="SMART" id="SM00320">
    <property type="entry name" value="WD40"/>
    <property type="match status" value="3"/>
</dbReference>
<feature type="compositionally biased region" description="Polar residues" evidence="2">
    <location>
        <begin position="985"/>
        <end position="995"/>
    </location>
</feature>
<dbReference type="PANTHER" id="PTHR44324:SF4">
    <property type="entry name" value="WD40 REPEAT DOMAIN 95"/>
    <property type="match status" value="1"/>
</dbReference>
<feature type="compositionally biased region" description="Polar residues" evidence="2">
    <location>
        <begin position="1050"/>
        <end position="1065"/>
    </location>
</feature>
<feature type="compositionally biased region" description="Basic residues" evidence="2">
    <location>
        <begin position="722"/>
        <end position="739"/>
    </location>
</feature>
<reference evidence="4" key="1">
    <citation type="submission" date="2021-02" db="EMBL/GenBank/DDBJ databases">
        <authorList>
            <person name="Palmer J.M."/>
        </authorList>
    </citation>
    <scope>NUCLEOTIDE SEQUENCE</scope>
    <source>
        <strain evidence="4">SCRP23</strain>
    </source>
</reference>
<accession>A0A8T1X1N0</accession>
<dbReference type="PANTHER" id="PTHR44324">
    <property type="entry name" value="WD40 REPEAT DOMAIN 95"/>
    <property type="match status" value="1"/>
</dbReference>
<dbReference type="Proteomes" id="UP000693981">
    <property type="component" value="Unassembled WGS sequence"/>
</dbReference>
<feature type="region of interest" description="Disordered" evidence="2">
    <location>
        <begin position="953"/>
        <end position="1017"/>
    </location>
</feature>
<keyword evidence="5" id="KW-1185">Reference proteome</keyword>
<feature type="region of interest" description="Disordered" evidence="2">
    <location>
        <begin position="357"/>
        <end position="383"/>
    </location>
</feature>
<dbReference type="Pfam" id="PF13202">
    <property type="entry name" value="EF-hand_5"/>
    <property type="match status" value="2"/>
</dbReference>
<sequence length="1206" mass="131903">MDEANALTSAREFDALKDEDVTPLPESKPHVVFRLRREEDEIAPWFVELVFLLFNAQGDVLQVVRGFKPPEAPTSSVRSTGNSGVVYFGEDNFRIARAKSKEAREREVVRFSMEKIHPFVEVVGCLVTYVEDEIARSPQLNAFSLTCDLHAVDSAQAEADAQALAAGGRRFVFDAGERVRLLEFVHDPKARRKLGSVQPNVLVLCKLYRRRGNYRDWACHAATDDRSSVVVRSAVTGTLVEAMQVFMLDIMPDIKIPNRKPLSSVAGICAALSRNDFSGIESHFPEKGLPKLDFARLLLFELMRTRPRLLQHVDRATVLVSILFEMFEQIDINGDGIVDWEEFTSFALGLIATRGRNDDNDQDQHGDGDSQDAPPRATITYRQDPLSTATASRSFPYQVNKLKTFVQLKRLAVIESKSSRILMFDMDMNFLHELNCGEKLAAEKKAGDKQQDVLETLEVLDAEHVPARNALAVASNDLCISVWSIIDATIGTYVFNGKLIGRFPALFVKCAIPQALAAAQEDGSGDDTPGLSPTRNVIFNSVTNTFVGVVENRITVWNANSGAKIEVPVVVRDAEICAMVFDSPRERKLFVATNDGAVRQYNPVTGALLFKTVVHEGIVSSLVFCSHANLLVSTGDDRSICVLSAPAGKATLEVLHTVERAHKSSITCSACSPPPSSNDTQTTAGEQTSTAASAWKFVRRDHAGGSDEKGLYERIAGEVIAKHRRKQKKEMKARNKHHSQRDQEALSRSAIGLSSVNSTLEMEMQPKKSPERQPAALSLFPDSSLAMTNAATALLTQLPFSATSVTTGIHQGIFRPEEAQHLRTLATKSSGLMADVADKRKRLATLAPLFQSAEEMGRIRAKAKAKARAAMNKGQDPAEISQAGTRFLTNYPLELERRAAANAAHATSSWHALDIEPSQFLLKKLPGAASPLRTPIKSTPKKRLIRSPVKLAQASMSPAKLQRNVSLPKLTAPASGHEPDESAHSSETLTSSASTPALRHTTPLLGERISSPNPDKLRSNVERKLKLCEKIVASVCLMTTHKSPKEPQARGSTPGSPGTKTRPTPSSISSMSSILAQGKNPFGPNYTVKQVEHLAVELARLDEDGSGDLDQREWMHLVQLCGLAGADAKDAVTSMDNLFHALDRDSSGAISIRELLPTLFTHATPDQLQQMRVLVQTRMKEIREKPIPQAAANSATTDATDNSTSE</sequence>
<dbReference type="InterPro" id="IPR002048">
    <property type="entry name" value="EF_hand_dom"/>
</dbReference>
<dbReference type="InterPro" id="IPR018247">
    <property type="entry name" value="EF_Hand_1_Ca_BS"/>
</dbReference>